<protein>
    <submittedName>
        <fullName evidence="4">Copper/zinc superoxide dismutase</fullName>
    </submittedName>
</protein>
<dbReference type="Proteomes" id="UP000000268">
    <property type="component" value="Chromosome"/>
</dbReference>
<reference evidence="4 5" key="1">
    <citation type="journal article" date="2008" name="Proc. Natl. Acad. Sci. U.S.A.">
        <title>Niche adaptation and genome expansion in the chlorophyll d-producing cyanobacterium Acaryochloris marina.</title>
        <authorList>
            <person name="Swingley W.D."/>
            <person name="Chen M."/>
            <person name="Cheung P.C."/>
            <person name="Conrad A.L."/>
            <person name="Dejesa L.C."/>
            <person name="Hao J."/>
            <person name="Honchak B.M."/>
            <person name="Karbach L.E."/>
            <person name="Kurdoglu A."/>
            <person name="Lahiri S."/>
            <person name="Mastrian S.D."/>
            <person name="Miyashita H."/>
            <person name="Page L."/>
            <person name="Ramakrishna P."/>
            <person name="Satoh S."/>
            <person name="Sattley W.M."/>
            <person name="Shimada Y."/>
            <person name="Taylor H.L."/>
            <person name="Tomo T."/>
            <person name="Tsuchiya T."/>
            <person name="Wang Z.T."/>
            <person name="Raymond J."/>
            <person name="Mimuro M."/>
            <person name="Blankenship R.E."/>
            <person name="Touchman J.W."/>
        </authorList>
    </citation>
    <scope>NUCLEOTIDE SEQUENCE [LARGE SCALE GENOMIC DNA]</scope>
    <source>
        <strain evidence="5">MBIC 11017</strain>
    </source>
</reference>
<feature type="chain" id="PRO_5002746697" evidence="2">
    <location>
        <begin position="21"/>
        <end position="196"/>
    </location>
</feature>
<gene>
    <name evidence="4" type="primary">sodCC</name>
    <name evidence="4" type="ordered locus">AM1_5239</name>
</gene>
<dbReference type="KEGG" id="amr:AM1_5239"/>
<evidence type="ECO:0000256" key="2">
    <source>
        <dbReference type="SAM" id="SignalP"/>
    </source>
</evidence>
<dbReference type="InterPro" id="IPR036423">
    <property type="entry name" value="SOD-like_Cu/Zn_dom_sf"/>
</dbReference>
<sequence length="196" mass="20426">MLPKKFIPLFCAAIALVFFASCSTSTPTSTAPSSAPQDETVAAAEPLTVALAILAPTEGNQVSGSVKFRQIEDKVTIAVNLKGLQPDSVHAWHIHEFGDASSLDGKAMGGHYNPEGKPHGLPNNPERHAGDLGNLKADSRGEVIREINVNNITINGPKNPILGRGMIIHAETDDGGQPTGNAGSRIAQGVIGLPKA</sequence>
<comment type="similarity">
    <text evidence="1">Belongs to the Cu-Zn superoxide dismutase family.</text>
</comment>
<feature type="signal peptide" evidence="2">
    <location>
        <begin position="1"/>
        <end position="20"/>
    </location>
</feature>
<dbReference type="SUPFAM" id="SSF49329">
    <property type="entry name" value="Cu,Zn superoxide dismutase-like"/>
    <property type="match status" value="1"/>
</dbReference>
<dbReference type="GO" id="GO:0005507">
    <property type="term" value="F:copper ion binding"/>
    <property type="evidence" value="ECO:0007669"/>
    <property type="project" value="InterPro"/>
</dbReference>
<dbReference type="AlphaFoldDB" id="B0C9Q2"/>
<evidence type="ECO:0000256" key="1">
    <source>
        <dbReference type="ARBA" id="ARBA00010457"/>
    </source>
</evidence>
<dbReference type="GO" id="GO:0006801">
    <property type="term" value="P:superoxide metabolic process"/>
    <property type="evidence" value="ECO:0007669"/>
    <property type="project" value="InterPro"/>
</dbReference>
<dbReference type="CDD" id="cd00305">
    <property type="entry name" value="Cu-Zn_Superoxide_Dismutase"/>
    <property type="match status" value="1"/>
</dbReference>
<dbReference type="InterPro" id="IPR001424">
    <property type="entry name" value="SOD_Cu_Zn_dom"/>
</dbReference>
<dbReference type="PROSITE" id="PS51257">
    <property type="entry name" value="PROKAR_LIPOPROTEIN"/>
    <property type="match status" value="1"/>
</dbReference>
<name>B0C9Q2_ACAM1</name>
<keyword evidence="5" id="KW-1185">Reference proteome</keyword>
<dbReference type="Pfam" id="PF00080">
    <property type="entry name" value="Sod_Cu"/>
    <property type="match status" value="1"/>
</dbReference>
<dbReference type="Gene3D" id="2.60.40.200">
    <property type="entry name" value="Superoxide dismutase, copper/zinc binding domain"/>
    <property type="match status" value="1"/>
</dbReference>
<dbReference type="HOGENOM" id="CLU_056632_8_2_3"/>
<dbReference type="EMBL" id="CP000828">
    <property type="protein sequence ID" value="ABW30200.1"/>
    <property type="molecule type" value="Genomic_DNA"/>
</dbReference>
<dbReference type="STRING" id="329726.AM1_5239"/>
<dbReference type="PRINTS" id="PR00068">
    <property type="entry name" value="CUZNDISMTASE"/>
</dbReference>
<evidence type="ECO:0000313" key="4">
    <source>
        <dbReference type="EMBL" id="ABW30200.1"/>
    </source>
</evidence>
<keyword evidence="2" id="KW-0732">Signal</keyword>
<evidence type="ECO:0000313" key="5">
    <source>
        <dbReference type="Proteomes" id="UP000000268"/>
    </source>
</evidence>
<feature type="domain" description="Superoxide dismutase copper/zinc binding" evidence="3">
    <location>
        <begin position="62"/>
        <end position="191"/>
    </location>
</feature>
<dbReference type="OrthoDB" id="9792957at2"/>
<organism evidence="4 5">
    <name type="scientific">Acaryochloris marina (strain MBIC 11017)</name>
    <dbReference type="NCBI Taxonomy" id="329726"/>
    <lineage>
        <taxon>Bacteria</taxon>
        <taxon>Bacillati</taxon>
        <taxon>Cyanobacteriota</taxon>
        <taxon>Cyanophyceae</taxon>
        <taxon>Acaryochloridales</taxon>
        <taxon>Acaryochloridaceae</taxon>
        <taxon>Acaryochloris</taxon>
    </lineage>
</organism>
<evidence type="ECO:0000259" key="3">
    <source>
        <dbReference type="Pfam" id="PF00080"/>
    </source>
</evidence>
<accession>B0C9Q2</accession>
<dbReference type="PANTHER" id="PTHR10003">
    <property type="entry name" value="SUPEROXIDE DISMUTASE CU-ZN -RELATED"/>
    <property type="match status" value="1"/>
</dbReference>
<proteinExistence type="inferred from homology"/>
<dbReference type="InterPro" id="IPR024134">
    <property type="entry name" value="SOD_Cu/Zn_/chaperone"/>
</dbReference>
<dbReference type="eggNOG" id="COG2032">
    <property type="taxonomic scope" value="Bacteria"/>
</dbReference>